<sequence length="212" mass="25042">MSNQIDYKTYYRSKAADSFKTRSKLYIFQQALLGREFNSEKVNTFLVENDLVKKYTAQYWQRNHEETIDGSSLSVGEVYNEMVRMEVAHLEELKVLRDCYIKEFFPAKFDFDEFTKICGSDHCTYCKITMSDIDTLASCLELFKKNERGWKLEMDRKNSNFEYLPENVVMACYWCNNAKTDEFTDVEFMVVGEAIGQVWKSRLNKVKNKPKL</sequence>
<dbReference type="Gene3D" id="3.30.40.220">
    <property type="match status" value="1"/>
</dbReference>
<organism evidence="1 2">
    <name type="scientific">Owenweeksia hongkongensis (strain DSM 17368 / CIP 108786 / JCM 12287 / NRRL B-23963 / UST20020801)</name>
    <dbReference type="NCBI Taxonomy" id="926562"/>
    <lineage>
        <taxon>Bacteria</taxon>
        <taxon>Pseudomonadati</taxon>
        <taxon>Bacteroidota</taxon>
        <taxon>Flavobacteriia</taxon>
        <taxon>Flavobacteriales</taxon>
        <taxon>Owenweeksiaceae</taxon>
        <taxon>Owenweeksia</taxon>
    </lineage>
</organism>
<dbReference type="Proteomes" id="UP000005631">
    <property type="component" value="Chromosome"/>
</dbReference>
<evidence type="ECO:0000313" key="1">
    <source>
        <dbReference type="EMBL" id="AEV34221.1"/>
    </source>
</evidence>
<dbReference type="AlphaFoldDB" id="G8R4C1"/>
<dbReference type="HOGENOM" id="CLU_1298745_0_0_10"/>
<protein>
    <submittedName>
        <fullName evidence="1">Uncharacterized protein</fullName>
    </submittedName>
</protein>
<proteinExistence type="predicted"/>
<reference evidence="1 2" key="1">
    <citation type="journal article" date="2012" name="Stand. Genomic Sci.">
        <title>Genome sequence of the orange-pigmented seawater bacterium Owenweeksia hongkongensis type strain (UST20020801(T)).</title>
        <authorList>
            <person name="Riedel T."/>
            <person name="Held B."/>
            <person name="Nolan M."/>
            <person name="Lucas S."/>
            <person name="Lapidus A."/>
            <person name="Tice H."/>
            <person name="Del Rio T.G."/>
            <person name="Cheng J.F."/>
            <person name="Han C."/>
            <person name="Tapia R."/>
            <person name="Goodwin L.A."/>
            <person name="Pitluck S."/>
            <person name="Liolios K."/>
            <person name="Mavromatis K."/>
            <person name="Pagani I."/>
            <person name="Ivanova N."/>
            <person name="Mikhailova N."/>
            <person name="Pati A."/>
            <person name="Chen A."/>
            <person name="Palaniappan K."/>
            <person name="Rohde M."/>
            <person name="Tindall B.J."/>
            <person name="Detter J.C."/>
            <person name="Goker M."/>
            <person name="Woyke T."/>
            <person name="Bristow J."/>
            <person name="Eisen J.A."/>
            <person name="Markowitz V."/>
            <person name="Hugenholtz P."/>
            <person name="Klenk H.P."/>
            <person name="Kyrpides N.C."/>
        </authorList>
    </citation>
    <scope>NUCLEOTIDE SEQUENCE</scope>
    <source>
        <strain evidence="2">DSM 17368 / JCM 12287 / NRRL B-23963</strain>
    </source>
</reference>
<dbReference type="RefSeq" id="WP_014203568.1">
    <property type="nucleotide sequence ID" value="NC_016599.1"/>
</dbReference>
<accession>G8R4C1</accession>
<dbReference type="OrthoDB" id="839292at2"/>
<dbReference type="KEGG" id="oho:Oweho_3270"/>
<keyword evidence="2" id="KW-1185">Reference proteome</keyword>
<dbReference type="PATRIC" id="fig|926562.3.peg.3286"/>
<dbReference type="EMBL" id="CP003156">
    <property type="protein sequence ID" value="AEV34221.1"/>
    <property type="molecule type" value="Genomic_DNA"/>
</dbReference>
<evidence type="ECO:0000313" key="2">
    <source>
        <dbReference type="Proteomes" id="UP000005631"/>
    </source>
</evidence>
<name>G8R4C1_OWEHD</name>
<gene>
    <name evidence="1" type="ordered locus">Oweho_3270</name>
</gene>